<dbReference type="Proteomes" id="UP000230233">
    <property type="component" value="Chromosome V"/>
</dbReference>
<accession>A0A2G5TUN0</accession>
<protein>
    <submittedName>
        <fullName evidence="2">Uncharacterized protein</fullName>
    </submittedName>
</protein>
<feature type="region of interest" description="Disordered" evidence="1">
    <location>
        <begin position="1"/>
        <end position="35"/>
    </location>
</feature>
<evidence type="ECO:0000313" key="2">
    <source>
        <dbReference type="EMBL" id="PIC31010.1"/>
    </source>
</evidence>
<name>A0A2G5TUN0_9PELO</name>
<dbReference type="EMBL" id="PDUG01000005">
    <property type="protein sequence ID" value="PIC31010.1"/>
    <property type="molecule type" value="Genomic_DNA"/>
</dbReference>
<organism evidence="2 3">
    <name type="scientific">Caenorhabditis nigoni</name>
    <dbReference type="NCBI Taxonomy" id="1611254"/>
    <lineage>
        <taxon>Eukaryota</taxon>
        <taxon>Metazoa</taxon>
        <taxon>Ecdysozoa</taxon>
        <taxon>Nematoda</taxon>
        <taxon>Chromadorea</taxon>
        <taxon>Rhabditida</taxon>
        <taxon>Rhabditina</taxon>
        <taxon>Rhabditomorpha</taxon>
        <taxon>Rhabditoidea</taxon>
        <taxon>Rhabditidae</taxon>
        <taxon>Peloderinae</taxon>
        <taxon>Caenorhabditis</taxon>
    </lineage>
</organism>
<feature type="region of interest" description="Disordered" evidence="1">
    <location>
        <begin position="48"/>
        <end position="76"/>
    </location>
</feature>
<feature type="compositionally biased region" description="Polar residues" evidence="1">
    <location>
        <begin position="8"/>
        <end position="17"/>
    </location>
</feature>
<dbReference type="AlphaFoldDB" id="A0A2G5TUN0"/>
<comment type="caution">
    <text evidence="2">The sequence shown here is derived from an EMBL/GenBank/DDBJ whole genome shotgun (WGS) entry which is preliminary data.</text>
</comment>
<keyword evidence="3" id="KW-1185">Reference proteome</keyword>
<reference evidence="3" key="1">
    <citation type="submission" date="2017-10" db="EMBL/GenBank/DDBJ databases">
        <title>Rapid genome shrinkage in a self-fertile nematode reveals novel sperm competition proteins.</title>
        <authorList>
            <person name="Yin D."/>
            <person name="Schwarz E.M."/>
            <person name="Thomas C.G."/>
            <person name="Felde R.L."/>
            <person name="Korf I.F."/>
            <person name="Cutter A.D."/>
            <person name="Schartner C.M."/>
            <person name="Ralston E.J."/>
            <person name="Meyer B.J."/>
            <person name="Haag E.S."/>
        </authorList>
    </citation>
    <scope>NUCLEOTIDE SEQUENCE [LARGE SCALE GENOMIC DNA]</scope>
    <source>
        <strain evidence="3">JU1422</strain>
    </source>
</reference>
<evidence type="ECO:0000313" key="3">
    <source>
        <dbReference type="Proteomes" id="UP000230233"/>
    </source>
</evidence>
<evidence type="ECO:0000256" key="1">
    <source>
        <dbReference type="SAM" id="MobiDB-lite"/>
    </source>
</evidence>
<gene>
    <name evidence="2" type="primary">Cnig_chr_V.g22066</name>
    <name evidence="2" type="ORF">B9Z55_022066</name>
</gene>
<feature type="compositionally biased region" description="Basic and acidic residues" evidence="1">
    <location>
        <begin position="48"/>
        <end position="69"/>
    </location>
</feature>
<proteinExistence type="predicted"/>
<sequence length="96" mass="10985">MVTDSVPYRNTSLPVSQEESRSKNTPLCRRKPLHNPVHLDDVTEEVRVRKKSSGHEVNVRKVNGEDHPQKPKPANIDVTKEMQALRIVLELKILLI</sequence>